<keyword evidence="4 10" id="KW-0808">Transferase</keyword>
<evidence type="ECO:0000313" key="13">
    <source>
        <dbReference type="EMBL" id="QDE33118.1"/>
    </source>
</evidence>
<dbReference type="Gene3D" id="3.40.50.2000">
    <property type="entry name" value="Glycogen Phosphorylase B"/>
    <property type="match status" value="2"/>
</dbReference>
<evidence type="ECO:0000256" key="10">
    <source>
        <dbReference type="HAMAP-Rule" id="MF_00033"/>
    </source>
</evidence>
<keyword evidence="1 10" id="KW-1003">Cell membrane</keyword>
<evidence type="ECO:0000256" key="1">
    <source>
        <dbReference type="ARBA" id="ARBA00022475"/>
    </source>
</evidence>
<feature type="binding site" evidence="10">
    <location>
        <position position="248"/>
    </location>
    <ligand>
        <name>UDP-N-acetyl-alpha-D-glucosamine</name>
        <dbReference type="ChEBI" id="CHEBI:57705"/>
    </ligand>
</feature>
<dbReference type="HAMAP" id="MF_00033">
    <property type="entry name" value="MurG"/>
    <property type="match status" value="1"/>
</dbReference>
<dbReference type="Pfam" id="PF04101">
    <property type="entry name" value="Glyco_tran_28_C"/>
    <property type="match status" value="1"/>
</dbReference>
<keyword evidence="3 10" id="KW-0328">Glycosyltransferase</keyword>
<keyword evidence="5 10" id="KW-0133">Cell shape</keyword>
<dbReference type="GO" id="GO:0008360">
    <property type="term" value="P:regulation of cell shape"/>
    <property type="evidence" value="ECO:0007669"/>
    <property type="project" value="UniProtKB-KW"/>
</dbReference>
<evidence type="ECO:0000313" key="14">
    <source>
        <dbReference type="Proteomes" id="UP000319809"/>
    </source>
</evidence>
<feature type="binding site" evidence="10">
    <location>
        <position position="166"/>
    </location>
    <ligand>
        <name>UDP-N-acetyl-alpha-D-glucosamine</name>
        <dbReference type="ChEBI" id="CHEBI:57705"/>
    </ligand>
</feature>
<accession>A0A4Y5YKJ2</accession>
<feature type="binding site" evidence="10">
    <location>
        <position position="192"/>
    </location>
    <ligand>
        <name>UDP-N-acetyl-alpha-D-glucosamine</name>
        <dbReference type="ChEBI" id="CHEBI:57705"/>
    </ligand>
</feature>
<reference evidence="13 14" key="1">
    <citation type="submission" date="2019-06" db="EMBL/GenBank/DDBJ databases">
        <title>The genome of Shewanella sp. SM1901.</title>
        <authorList>
            <person name="Cha Q."/>
        </authorList>
    </citation>
    <scope>NUCLEOTIDE SEQUENCE [LARGE SCALE GENOMIC DNA]</scope>
    <source>
        <strain evidence="13 14">SM1901</strain>
    </source>
</reference>
<dbReference type="EC" id="2.4.1.227" evidence="10"/>
<evidence type="ECO:0000256" key="8">
    <source>
        <dbReference type="ARBA" id="ARBA00023306"/>
    </source>
</evidence>
<keyword evidence="6 10" id="KW-0573">Peptidoglycan synthesis</keyword>
<dbReference type="KEGG" id="spol:FH971_00625"/>
<dbReference type="InterPro" id="IPR006009">
    <property type="entry name" value="GlcNAc_MurG"/>
</dbReference>
<dbReference type="PANTHER" id="PTHR21015">
    <property type="entry name" value="UDP-N-ACETYLGLUCOSAMINE--N-ACETYLMURAMYL-(PENTAPEPTIDE) PYROPHOSPHORYL-UNDECAPRENOL N-ACETYLGLUCOSAMINE TRANSFERASE 1"/>
    <property type="match status" value="1"/>
</dbReference>
<dbReference type="GO" id="GO:0005886">
    <property type="term" value="C:plasma membrane"/>
    <property type="evidence" value="ECO:0007669"/>
    <property type="project" value="UniProtKB-SubCell"/>
</dbReference>
<keyword evidence="2 10" id="KW-0132">Cell division</keyword>
<keyword evidence="9 10" id="KW-0961">Cell wall biogenesis/degradation</keyword>
<sequence>MSHSPKILIMAGGTGGHVFPALAVAKYLAKNGWQVRWLGTADRMEARLVPQHGFDIEFIDIKGVRGNGLIRKLAAPFKIIRSIIQAKAVIDDFKPDVILGMGGFASGPGGVAGKLSGIPVVLHEQNAIPGLTNKLLSKIAKKVLCAFPNTFASNVANVEIVGNPIRQELIELGEQIKTPQADALRVLVVGGSLGAKVLNDVMPAVVAHLSKHHSLTVWHQVGKNNQTAVKASYQQLGQLDTVNVAEFIDDMEAAYRWADVVVCRSGALTVSELAAVGLPSILVPYPHAVDDHQTINASVLVDAGASFLLPQTILNADNLAEKLQLFAENRQQLTQMGHKARSVAVLDATQRVADICASFATKG</sequence>
<evidence type="ECO:0000256" key="9">
    <source>
        <dbReference type="ARBA" id="ARBA00023316"/>
    </source>
</evidence>
<comment type="function">
    <text evidence="10">Cell wall formation. Catalyzes the transfer of a GlcNAc subunit on undecaprenyl-pyrophosphoryl-MurNAc-pentapeptide (lipid intermediate I) to form undecaprenyl-pyrophosphoryl-MurNAc-(pentapeptide)GlcNAc (lipid intermediate II).</text>
</comment>
<dbReference type="UniPathway" id="UPA00219"/>
<evidence type="ECO:0000259" key="11">
    <source>
        <dbReference type="Pfam" id="PF03033"/>
    </source>
</evidence>
<feature type="binding site" evidence="10">
    <location>
        <position position="293"/>
    </location>
    <ligand>
        <name>UDP-N-acetyl-alpha-D-glucosamine</name>
        <dbReference type="ChEBI" id="CHEBI:57705"/>
    </ligand>
</feature>
<dbReference type="GO" id="GO:0051991">
    <property type="term" value="F:UDP-N-acetyl-D-glucosamine:N-acetylmuramoyl-L-alanyl-D-glutamyl-meso-2,6-diaminopimelyl-D-alanyl-D-alanine-diphosphoundecaprenol 4-beta-N-acetylglucosaminlytransferase activity"/>
    <property type="evidence" value="ECO:0007669"/>
    <property type="project" value="RHEA"/>
</dbReference>
<gene>
    <name evidence="10 13" type="primary">murG</name>
    <name evidence="13" type="ORF">FH971_00625</name>
</gene>
<comment type="catalytic activity">
    <reaction evidence="10">
        <text>di-trans,octa-cis-undecaprenyl diphospho-N-acetyl-alpha-D-muramoyl-L-alanyl-D-glutamyl-meso-2,6-diaminopimeloyl-D-alanyl-D-alanine + UDP-N-acetyl-alpha-D-glucosamine = di-trans,octa-cis-undecaprenyl diphospho-[N-acetyl-alpha-D-glucosaminyl-(1-&gt;4)]-N-acetyl-alpha-D-muramoyl-L-alanyl-D-glutamyl-meso-2,6-diaminopimeloyl-D-alanyl-D-alanine + UDP + H(+)</text>
        <dbReference type="Rhea" id="RHEA:31227"/>
        <dbReference type="ChEBI" id="CHEBI:15378"/>
        <dbReference type="ChEBI" id="CHEBI:57705"/>
        <dbReference type="ChEBI" id="CHEBI:58223"/>
        <dbReference type="ChEBI" id="CHEBI:61387"/>
        <dbReference type="ChEBI" id="CHEBI:61388"/>
        <dbReference type="EC" id="2.4.1.227"/>
    </reaction>
</comment>
<feature type="domain" description="Glycosyltransferase family 28 N-terminal" evidence="11">
    <location>
        <begin position="7"/>
        <end position="144"/>
    </location>
</feature>
<feature type="binding site" evidence="10">
    <location>
        <position position="126"/>
    </location>
    <ligand>
        <name>UDP-N-acetyl-alpha-D-glucosamine</name>
        <dbReference type="ChEBI" id="CHEBI:57705"/>
    </ligand>
</feature>
<name>A0A4Y5YKJ2_9GAMM</name>
<dbReference type="GO" id="GO:0009252">
    <property type="term" value="P:peptidoglycan biosynthetic process"/>
    <property type="evidence" value="ECO:0007669"/>
    <property type="project" value="UniProtKB-UniRule"/>
</dbReference>
<dbReference type="GO" id="GO:0071555">
    <property type="term" value="P:cell wall organization"/>
    <property type="evidence" value="ECO:0007669"/>
    <property type="project" value="UniProtKB-KW"/>
</dbReference>
<proteinExistence type="inferred from homology"/>
<keyword evidence="7 10" id="KW-0472">Membrane</keyword>
<feature type="binding site" evidence="10">
    <location>
        <begin position="14"/>
        <end position="16"/>
    </location>
    <ligand>
        <name>UDP-N-acetyl-alpha-D-glucosamine</name>
        <dbReference type="ChEBI" id="CHEBI:57705"/>
    </ligand>
</feature>
<dbReference type="GO" id="GO:0050511">
    <property type="term" value="F:undecaprenyldiphospho-muramoylpentapeptide beta-N-acetylglucosaminyltransferase activity"/>
    <property type="evidence" value="ECO:0007669"/>
    <property type="project" value="UniProtKB-UniRule"/>
</dbReference>
<dbReference type="NCBIfam" id="TIGR01133">
    <property type="entry name" value="murG"/>
    <property type="match status" value="1"/>
</dbReference>
<dbReference type="Proteomes" id="UP000319809">
    <property type="component" value="Chromosome"/>
</dbReference>
<dbReference type="GO" id="GO:0005975">
    <property type="term" value="P:carbohydrate metabolic process"/>
    <property type="evidence" value="ECO:0007669"/>
    <property type="project" value="InterPro"/>
</dbReference>
<dbReference type="EMBL" id="CP041036">
    <property type="protein sequence ID" value="QDE33118.1"/>
    <property type="molecule type" value="Genomic_DNA"/>
</dbReference>
<protein>
    <recommendedName>
        <fullName evidence="10">UDP-N-acetylglucosamine--N-acetylmuramyl-(pentapeptide) pyrophosphoryl-undecaprenol N-acetylglucosamine transferase</fullName>
        <ecNumber evidence="10">2.4.1.227</ecNumber>
    </recommendedName>
    <alternativeName>
        <fullName evidence="10">Undecaprenyl-PP-MurNAc-pentapeptide-UDPGlcNAc GlcNAc transferase</fullName>
    </alternativeName>
</protein>
<dbReference type="AlphaFoldDB" id="A0A4Y5YKJ2"/>
<evidence type="ECO:0000256" key="7">
    <source>
        <dbReference type="ARBA" id="ARBA00023136"/>
    </source>
</evidence>
<comment type="subcellular location">
    <subcellularLocation>
        <location evidence="10">Cell membrane</location>
        <topology evidence="10">Peripheral membrane protein</topology>
        <orientation evidence="10">Cytoplasmic side</orientation>
    </subcellularLocation>
</comment>
<dbReference type="GO" id="GO:0051301">
    <property type="term" value="P:cell division"/>
    <property type="evidence" value="ECO:0007669"/>
    <property type="project" value="UniProtKB-KW"/>
</dbReference>
<dbReference type="SUPFAM" id="SSF53756">
    <property type="entry name" value="UDP-Glycosyltransferase/glycogen phosphorylase"/>
    <property type="match status" value="1"/>
</dbReference>
<keyword evidence="8 10" id="KW-0131">Cell cycle</keyword>
<feature type="domain" description="Glycosyl transferase family 28 C-terminal" evidence="12">
    <location>
        <begin position="186"/>
        <end position="351"/>
    </location>
</feature>
<dbReference type="InterPro" id="IPR007235">
    <property type="entry name" value="Glyco_trans_28_C"/>
</dbReference>
<dbReference type="CDD" id="cd03785">
    <property type="entry name" value="GT28_MurG"/>
    <property type="match status" value="1"/>
</dbReference>
<evidence type="ECO:0000256" key="2">
    <source>
        <dbReference type="ARBA" id="ARBA00022618"/>
    </source>
</evidence>
<evidence type="ECO:0000256" key="5">
    <source>
        <dbReference type="ARBA" id="ARBA00022960"/>
    </source>
</evidence>
<comment type="similarity">
    <text evidence="10">Belongs to the glycosyltransferase 28 family. MurG subfamily.</text>
</comment>
<keyword evidence="14" id="KW-1185">Reference proteome</keyword>
<feature type="binding site" evidence="10">
    <location>
        <begin position="267"/>
        <end position="272"/>
    </location>
    <ligand>
        <name>UDP-N-acetyl-alpha-D-glucosamine</name>
        <dbReference type="ChEBI" id="CHEBI:57705"/>
    </ligand>
</feature>
<evidence type="ECO:0000256" key="3">
    <source>
        <dbReference type="ARBA" id="ARBA00022676"/>
    </source>
</evidence>
<organism evidence="13 14">
    <name type="scientific">Shewanella polaris</name>
    <dbReference type="NCBI Taxonomy" id="2588449"/>
    <lineage>
        <taxon>Bacteria</taxon>
        <taxon>Pseudomonadati</taxon>
        <taxon>Pseudomonadota</taxon>
        <taxon>Gammaproteobacteria</taxon>
        <taxon>Alteromonadales</taxon>
        <taxon>Shewanellaceae</taxon>
        <taxon>Shewanella</taxon>
    </lineage>
</organism>
<dbReference type="Pfam" id="PF03033">
    <property type="entry name" value="Glyco_transf_28"/>
    <property type="match status" value="1"/>
</dbReference>
<dbReference type="PANTHER" id="PTHR21015:SF22">
    <property type="entry name" value="GLYCOSYLTRANSFERASE"/>
    <property type="match status" value="1"/>
</dbReference>
<comment type="pathway">
    <text evidence="10">Cell wall biogenesis; peptidoglycan biosynthesis.</text>
</comment>
<evidence type="ECO:0000256" key="4">
    <source>
        <dbReference type="ARBA" id="ARBA00022679"/>
    </source>
</evidence>
<dbReference type="InterPro" id="IPR004276">
    <property type="entry name" value="GlycoTrans_28_N"/>
</dbReference>
<evidence type="ECO:0000259" key="12">
    <source>
        <dbReference type="Pfam" id="PF04101"/>
    </source>
</evidence>
<evidence type="ECO:0000256" key="6">
    <source>
        <dbReference type="ARBA" id="ARBA00022984"/>
    </source>
</evidence>